<dbReference type="GO" id="GO:0043590">
    <property type="term" value="C:bacterial nucleoid"/>
    <property type="evidence" value="ECO:0007669"/>
    <property type="project" value="TreeGrafter"/>
</dbReference>
<comment type="catalytic activity">
    <reaction evidence="9">
        <text>Couples ATP hydrolysis with the unwinding of duplex DNA by translocating in the 3'-5' direction.</text>
        <dbReference type="EC" id="5.6.2.4"/>
    </reaction>
</comment>
<dbReference type="InterPro" id="IPR027417">
    <property type="entry name" value="P-loop_NTPase"/>
</dbReference>
<dbReference type="PROSITE" id="PS51192">
    <property type="entry name" value="HELICASE_ATP_BIND_1"/>
    <property type="match status" value="1"/>
</dbReference>
<dbReference type="PANTHER" id="PTHR13710">
    <property type="entry name" value="DNA HELICASE RECQ FAMILY MEMBER"/>
    <property type="match status" value="1"/>
</dbReference>
<evidence type="ECO:0000256" key="7">
    <source>
        <dbReference type="ARBA" id="ARBA00023125"/>
    </source>
</evidence>
<keyword evidence="4" id="KW-0378">Hydrolase</keyword>
<dbReference type="InterPro" id="IPR036388">
    <property type="entry name" value="WH-like_DNA-bd_sf"/>
</dbReference>
<dbReference type="EC" id="5.6.2.4" evidence="10"/>
<dbReference type="AlphaFoldDB" id="A0A3B1A455"/>
<evidence type="ECO:0000313" key="14">
    <source>
        <dbReference type="EMBL" id="VAW87686.1"/>
    </source>
</evidence>
<evidence type="ECO:0000256" key="10">
    <source>
        <dbReference type="ARBA" id="ARBA00034808"/>
    </source>
</evidence>
<dbReference type="SMART" id="SM00487">
    <property type="entry name" value="DEXDc"/>
    <property type="match status" value="1"/>
</dbReference>
<dbReference type="GO" id="GO:0009378">
    <property type="term" value="F:four-way junction helicase activity"/>
    <property type="evidence" value="ECO:0007669"/>
    <property type="project" value="TreeGrafter"/>
</dbReference>
<dbReference type="Gene3D" id="1.10.10.10">
    <property type="entry name" value="Winged helix-like DNA-binding domain superfamily/Winged helix DNA-binding domain"/>
    <property type="match status" value="1"/>
</dbReference>
<dbReference type="InterPro" id="IPR014001">
    <property type="entry name" value="Helicase_ATP-bd"/>
</dbReference>
<feature type="domain" description="Helicase ATP-binding" evidence="12">
    <location>
        <begin position="25"/>
        <end position="193"/>
    </location>
</feature>
<evidence type="ECO:0000256" key="11">
    <source>
        <dbReference type="SAM" id="Coils"/>
    </source>
</evidence>
<dbReference type="GO" id="GO:0006281">
    <property type="term" value="P:DNA repair"/>
    <property type="evidence" value="ECO:0007669"/>
    <property type="project" value="TreeGrafter"/>
</dbReference>
<evidence type="ECO:0000259" key="13">
    <source>
        <dbReference type="PROSITE" id="PS51194"/>
    </source>
</evidence>
<dbReference type="Pfam" id="PF16124">
    <property type="entry name" value="RecQ_Zn_bind"/>
    <property type="match status" value="1"/>
</dbReference>
<dbReference type="GO" id="GO:0043138">
    <property type="term" value="F:3'-5' DNA helicase activity"/>
    <property type="evidence" value="ECO:0007669"/>
    <property type="project" value="UniProtKB-EC"/>
</dbReference>
<dbReference type="GO" id="GO:0003677">
    <property type="term" value="F:DNA binding"/>
    <property type="evidence" value="ECO:0007669"/>
    <property type="project" value="UniProtKB-KW"/>
</dbReference>
<dbReference type="PANTHER" id="PTHR13710:SF105">
    <property type="entry name" value="ATP-DEPENDENT DNA HELICASE Q1"/>
    <property type="match status" value="1"/>
</dbReference>
<dbReference type="GO" id="GO:0005524">
    <property type="term" value="F:ATP binding"/>
    <property type="evidence" value="ECO:0007669"/>
    <property type="project" value="UniProtKB-KW"/>
</dbReference>
<sequence>MSDIHTALQQHFGFNQFNAGQEQVINHLLAGDSATAIFPTGGGKSLCYQLPALLLPGLTLVVSPLIALMKDQIDALQKRGIAAARLDSTLSADEYREIVNQARDNQLKLLYVAPERFNNERFRQTIERLSISLFAVDEAHCISEWGHNFRPDYLKLPAFAQRCGAERMLALTATATPQVQQDICRVFNIKPECMVCTGFYRPNLTLLSHNVSAQNRDEMLRSRLHTNPAGASIVYVTLQHTAEEVAQQLADSGFPARAYHAGLKTELRVEVQEWFMASEHAVVVATIAFGMGVDKANIRAVYHYNLPKSLENYAQEIGRAGRDGQPSVCDMLVCADDLTVLENFIYGDTPTQASLQSLVNDLFSQAEQFDISSYELSRRHDIRPLVLRTLLTYLELDGYLQAGTAFYANYRFKPLQSSKAILANFQGEKQAFIAQIFRQASKAKTWFDIDLDKTAQTIGSNRERILRALDYLAEKNYLEVKVSGVRNPYRRLKMPDNLTNLATELHQRTLKREQSELARLQQVLDLASLQSCQVNALAHHFGDTRSQPCGHCSWCLEGVTAEPIKHPQVNIESPVWQQLQEAQQQYPILNDPQVLARLLCGISSPQLSREKLGKHPLFGALQQLPFKAVLTHISG</sequence>
<dbReference type="InterPro" id="IPR011545">
    <property type="entry name" value="DEAD/DEAH_box_helicase_dom"/>
</dbReference>
<evidence type="ECO:0000256" key="1">
    <source>
        <dbReference type="ARBA" id="ARBA00005446"/>
    </source>
</evidence>
<comment type="similarity">
    <text evidence="1">Belongs to the helicase family. RecQ subfamily.</text>
</comment>
<organism evidence="14">
    <name type="scientific">hydrothermal vent metagenome</name>
    <dbReference type="NCBI Taxonomy" id="652676"/>
    <lineage>
        <taxon>unclassified sequences</taxon>
        <taxon>metagenomes</taxon>
        <taxon>ecological metagenomes</taxon>
    </lineage>
</organism>
<dbReference type="Pfam" id="PF00270">
    <property type="entry name" value="DEAD"/>
    <property type="match status" value="1"/>
</dbReference>
<keyword evidence="7" id="KW-0238">DNA-binding</keyword>
<feature type="domain" description="Helicase C-terminal" evidence="13">
    <location>
        <begin position="212"/>
        <end position="363"/>
    </location>
</feature>
<protein>
    <recommendedName>
        <fullName evidence="10">DNA 3'-5' helicase</fullName>
        <ecNumber evidence="10">5.6.2.4</ecNumber>
    </recommendedName>
</protein>
<dbReference type="InterPro" id="IPR032284">
    <property type="entry name" value="RecQ_Zn-bd"/>
</dbReference>
<dbReference type="GO" id="GO:0006310">
    <property type="term" value="P:DNA recombination"/>
    <property type="evidence" value="ECO:0007669"/>
    <property type="project" value="InterPro"/>
</dbReference>
<keyword evidence="3" id="KW-0547">Nucleotide-binding</keyword>
<reference evidence="14" key="1">
    <citation type="submission" date="2018-06" db="EMBL/GenBank/DDBJ databases">
        <authorList>
            <person name="Zhirakovskaya E."/>
        </authorList>
    </citation>
    <scope>NUCLEOTIDE SEQUENCE</scope>
</reference>
<keyword evidence="6" id="KW-0067">ATP-binding</keyword>
<dbReference type="Gene3D" id="3.40.50.300">
    <property type="entry name" value="P-loop containing nucleotide triphosphate hydrolases"/>
    <property type="match status" value="2"/>
</dbReference>
<dbReference type="NCBIfam" id="TIGR00614">
    <property type="entry name" value="recQ_fam"/>
    <property type="match status" value="1"/>
</dbReference>
<evidence type="ECO:0000256" key="3">
    <source>
        <dbReference type="ARBA" id="ARBA00022741"/>
    </source>
</evidence>
<keyword evidence="11" id="KW-0175">Coiled coil</keyword>
<dbReference type="Pfam" id="PF00271">
    <property type="entry name" value="Helicase_C"/>
    <property type="match status" value="1"/>
</dbReference>
<evidence type="ECO:0000256" key="4">
    <source>
        <dbReference type="ARBA" id="ARBA00022801"/>
    </source>
</evidence>
<evidence type="ECO:0000256" key="5">
    <source>
        <dbReference type="ARBA" id="ARBA00022806"/>
    </source>
</evidence>
<dbReference type="EMBL" id="UOFP01000193">
    <property type="protein sequence ID" value="VAW87686.1"/>
    <property type="molecule type" value="Genomic_DNA"/>
</dbReference>
<dbReference type="GO" id="GO:0046872">
    <property type="term" value="F:metal ion binding"/>
    <property type="evidence" value="ECO:0007669"/>
    <property type="project" value="UniProtKB-KW"/>
</dbReference>
<gene>
    <name evidence="14" type="ORF">MNBD_GAMMA18-2268</name>
</gene>
<keyword evidence="2" id="KW-0479">Metal-binding</keyword>
<dbReference type="GO" id="GO:0030894">
    <property type="term" value="C:replisome"/>
    <property type="evidence" value="ECO:0007669"/>
    <property type="project" value="TreeGrafter"/>
</dbReference>
<dbReference type="InterPro" id="IPR001650">
    <property type="entry name" value="Helicase_C-like"/>
</dbReference>
<keyword evidence="8" id="KW-0413">Isomerase</keyword>
<evidence type="ECO:0000256" key="2">
    <source>
        <dbReference type="ARBA" id="ARBA00022723"/>
    </source>
</evidence>
<dbReference type="GO" id="GO:0016787">
    <property type="term" value="F:hydrolase activity"/>
    <property type="evidence" value="ECO:0007669"/>
    <property type="project" value="UniProtKB-KW"/>
</dbReference>
<proteinExistence type="inferred from homology"/>
<evidence type="ECO:0000256" key="8">
    <source>
        <dbReference type="ARBA" id="ARBA00023235"/>
    </source>
</evidence>
<dbReference type="PROSITE" id="PS51194">
    <property type="entry name" value="HELICASE_CTER"/>
    <property type="match status" value="1"/>
</dbReference>
<evidence type="ECO:0000256" key="9">
    <source>
        <dbReference type="ARBA" id="ARBA00034617"/>
    </source>
</evidence>
<feature type="coiled-coil region" evidence="11">
    <location>
        <begin position="503"/>
        <end position="530"/>
    </location>
</feature>
<keyword evidence="5 14" id="KW-0347">Helicase</keyword>
<dbReference type="InterPro" id="IPR004589">
    <property type="entry name" value="DNA_helicase_ATP-dep_RecQ"/>
</dbReference>
<dbReference type="CDD" id="cd17920">
    <property type="entry name" value="DEXHc_RecQ"/>
    <property type="match status" value="1"/>
</dbReference>
<name>A0A3B1A455_9ZZZZ</name>
<accession>A0A3B1A455</accession>
<dbReference type="SMART" id="SM00490">
    <property type="entry name" value="HELICc"/>
    <property type="match status" value="1"/>
</dbReference>
<dbReference type="SUPFAM" id="SSF52540">
    <property type="entry name" value="P-loop containing nucleoside triphosphate hydrolases"/>
    <property type="match status" value="1"/>
</dbReference>
<evidence type="ECO:0000259" key="12">
    <source>
        <dbReference type="PROSITE" id="PS51192"/>
    </source>
</evidence>
<evidence type="ECO:0000256" key="6">
    <source>
        <dbReference type="ARBA" id="ARBA00022840"/>
    </source>
</evidence>
<dbReference type="GO" id="GO:0005737">
    <property type="term" value="C:cytoplasm"/>
    <property type="evidence" value="ECO:0007669"/>
    <property type="project" value="TreeGrafter"/>
</dbReference>
<dbReference type="FunFam" id="3.40.50.300:FF:001389">
    <property type="entry name" value="ATP-dependent DNA helicase RecQ"/>
    <property type="match status" value="1"/>
</dbReference>